<dbReference type="RefSeq" id="WP_310926548.1">
    <property type="nucleotide sequence ID" value="NZ_JAMQOQ010000001.1"/>
</dbReference>
<accession>A0ABU2FXQ1</accession>
<dbReference type="InterPro" id="IPR006311">
    <property type="entry name" value="TAT_signal"/>
</dbReference>
<sequence>MTDKLRHLSAGRVSRRTFLAGVGATTGLAAGVGTAAGQSTATETGTESGSETGTASAGERRGLVPAYEEFSGEGEAYQSQYLLISDPTDEQPPEGPISNCGAAGWSADGAATYEVSILEKLDQTTEVIKGTSFYTPESGGSFEVGSTWQIAEATRCGEHIALTLREVDPEEEGLRIDTSAQTNVEGSLSEDEAVGETETSANSPGFGVVAGVVGVLGGAAARLRGE</sequence>
<evidence type="ECO:0000313" key="2">
    <source>
        <dbReference type="EMBL" id="MDS0292703.1"/>
    </source>
</evidence>
<keyword evidence="3" id="KW-1185">Reference proteome</keyword>
<feature type="region of interest" description="Disordered" evidence="1">
    <location>
        <begin position="35"/>
        <end position="62"/>
    </location>
</feature>
<dbReference type="EMBL" id="JAMQOQ010000001">
    <property type="protein sequence ID" value="MDS0292703.1"/>
    <property type="molecule type" value="Genomic_DNA"/>
</dbReference>
<evidence type="ECO:0000313" key="3">
    <source>
        <dbReference type="Proteomes" id="UP001254813"/>
    </source>
</evidence>
<name>A0ABU2FXQ1_9EURY</name>
<evidence type="ECO:0000256" key="1">
    <source>
        <dbReference type="SAM" id="MobiDB-lite"/>
    </source>
</evidence>
<comment type="caution">
    <text evidence="2">The sequence shown here is derived from an EMBL/GenBank/DDBJ whole genome shotgun (WGS) entry which is preliminary data.</text>
</comment>
<dbReference type="Proteomes" id="UP001254813">
    <property type="component" value="Unassembled WGS sequence"/>
</dbReference>
<feature type="compositionally biased region" description="Low complexity" evidence="1">
    <location>
        <begin position="35"/>
        <end position="57"/>
    </location>
</feature>
<protein>
    <recommendedName>
        <fullName evidence="4">Tat (Twin-arginine translocation) pathway signal sequence</fullName>
    </recommendedName>
</protein>
<evidence type="ECO:0008006" key="4">
    <source>
        <dbReference type="Google" id="ProtNLM"/>
    </source>
</evidence>
<reference evidence="2 3" key="1">
    <citation type="submission" date="2022-06" db="EMBL/GenBank/DDBJ databases">
        <title>Halogeometricum sp. a new haloarchaeum isolate from saline soil.</title>
        <authorList>
            <person name="Strakova D."/>
            <person name="Galisteo C."/>
            <person name="Sanchez-Porro C."/>
            <person name="Ventosa A."/>
        </authorList>
    </citation>
    <scope>NUCLEOTIDE SEQUENCE [LARGE SCALE GENOMIC DNA]</scope>
    <source>
        <strain evidence="3">S3BR25-2</strain>
    </source>
</reference>
<dbReference type="PROSITE" id="PS51318">
    <property type="entry name" value="TAT"/>
    <property type="match status" value="1"/>
</dbReference>
<feature type="region of interest" description="Disordered" evidence="1">
    <location>
        <begin position="182"/>
        <end position="203"/>
    </location>
</feature>
<proteinExistence type="predicted"/>
<organism evidence="2 3">
    <name type="scientific">Halogeometricum luteum</name>
    <dbReference type="NCBI Taxonomy" id="2950537"/>
    <lineage>
        <taxon>Archaea</taxon>
        <taxon>Methanobacteriati</taxon>
        <taxon>Methanobacteriota</taxon>
        <taxon>Stenosarchaea group</taxon>
        <taxon>Halobacteria</taxon>
        <taxon>Halobacteriales</taxon>
        <taxon>Haloferacaceae</taxon>
        <taxon>Halogeometricum</taxon>
    </lineage>
</organism>
<gene>
    <name evidence="2" type="ORF">NDI79_00805</name>
</gene>